<dbReference type="GO" id="GO:0016887">
    <property type="term" value="F:ATP hydrolysis activity"/>
    <property type="evidence" value="ECO:0007669"/>
    <property type="project" value="InterPro"/>
</dbReference>
<comment type="caution">
    <text evidence="5">The sequence shown here is derived from an EMBL/GenBank/DDBJ whole genome shotgun (WGS) entry which is preliminary data.</text>
</comment>
<name>A0A543DA03_9PSEU</name>
<dbReference type="InterPro" id="IPR003439">
    <property type="entry name" value="ABC_transporter-like_ATP-bd"/>
</dbReference>
<keyword evidence="2" id="KW-0547">Nucleotide-binding</keyword>
<accession>A0A543DA03</accession>
<organism evidence="5 6">
    <name type="scientific">Pseudonocardia kunmingensis</name>
    <dbReference type="NCBI Taxonomy" id="630975"/>
    <lineage>
        <taxon>Bacteria</taxon>
        <taxon>Bacillati</taxon>
        <taxon>Actinomycetota</taxon>
        <taxon>Actinomycetes</taxon>
        <taxon>Pseudonocardiales</taxon>
        <taxon>Pseudonocardiaceae</taxon>
        <taxon>Pseudonocardia</taxon>
    </lineage>
</organism>
<evidence type="ECO:0000313" key="5">
    <source>
        <dbReference type="EMBL" id="TQM06167.1"/>
    </source>
</evidence>
<dbReference type="PANTHER" id="PTHR42939">
    <property type="entry name" value="ABC TRANSPORTER ATP-BINDING PROTEIN ALBC-RELATED"/>
    <property type="match status" value="1"/>
</dbReference>
<dbReference type="InterPro" id="IPR027417">
    <property type="entry name" value="P-loop_NTPase"/>
</dbReference>
<proteinExistence type="predicted"/>
<feature type="domain" description="ABC transporter" evidence="4">
    <location>
        <begin position="1"/>
        <end position="219"/>
    </location>
</feature>
<dbReference type="PANTHER" id="PTHR42939:SF1">
    <property type="entry name" value="ABC TRANSPORTER ATP-BINDING PROTEIN ALBC-RELATED"/>
    <property type="match status" value="1"/>
</dbReference>
<dbReference type="Gene3D" id="3.40.50.300">
    <property type="entry name" value="P-loop containing nucleotide triphosphate hydrolases"/>
    <property type="match status" value="1"/>
</dbReference>
<dbReference type="AlphaFoldDB" id="A0A543DA03"/>
<dbReference type="OrthoDB" id="5182800at2"/>
<dbReference type="Pfam" id="PF00005">
    <property type="entry name" value="ABC_tran"/>
    <property type="match status" value="1"/>
</dbReference>
<evidence type="ECO:0000256" key="2">
    <source>
        <dbReference type="ARBA" id="ARBA00022741"/>
    </source>
</evidence>
<keyword evidence="6" id="KW-1185">Reference proteome</keyword>
<dbReference type="SMART" id="SM00382">
    <property type="entry name" value="AAA"/>
    <property type="match status" value="1"/>
</dbReference>
<gene>
    <name evidence="5" type="ORF">FB558_6412</name>
</gene>
<evidence type="ECO:0000256" key="1">
    <source>
        <dbReference type="ARBA" id="ARBA00022448"/>
    </source>
</evidence>
<dbReference type="PROSITE" id="PS50893">
    <property type="entry name" value="ABC_TRANSPORTER_2"/>
    <property type="match status" value="1"/>
</dbReference>
<dbReference type="SUPFAM" id="SSF52540">
    <property type="entry name" value="P-loop containing nucleoside triphosphate hydrolases"/>
    <property type="match status" value="1"/>
</dbReference>
<dbReference type="GO" id="GO:0005524">
    <property type="term" value="F:ATP binding"/>
    <property type="evidence" value="ECO:0007669"/>
    <property type="project" value="UniProtKB-KW"/>
</dbReference>
<dbReference type="InterPro" id="IPR051782">
    <property type="entry name" value="ABC_Transporter_VariousFunc"/>
</dbReference>
<protein>
    <submittedName>
        <fullName evidence="5">ABC-type multidrug transport system ATPase subunit</fullName>
    </submittedName>
</protein>
<dbReference type="Proteomes" id="UP000315677">
    <property type="component" value="Unassembled WGS sequence"/>
</dbReference>
<evidence type="ECO:0000313" key="6">
    <source>
        <dbReference type="Proteomes" id="UP000315677"/>
    </source>
</evidence>
<reference evidence="5 6" key="1">
    <citation type="submission" date="2019-06" db="EMBL/GenBank/DDBJ databases">
        <title>Sequencing the genomes of 1000 actinobacteria strains.</title>
        <authorList>
            <person name="Klenk H.-P."/>
        </authorList>
    </citation>
    <scope>NUCLEOTIDE SEQUENCE [LARGE SCALE GENOMIC DNA]</scope>
    <source>
        <strain evidence="5 6">DSM 45301</strain>
    </source>
</reference>
<evidence type="ECO:0000259" key="4">
    <source>
        <dbReference type="PROSITE" id="PS50893"/>
    </source>
</evidence>
<evidence type="ECO:0000256" key="3">
    <source>
        <dbReference type="ARBA" id="ARBA00022840"/>
    </source>
</evidence>
<keyword evidence="1" id="KW-0813">Transport</keyword>
<dbReference type="InterPro" id="IPR003593">
    <property type="entry name" value="AAA+_ATPase"/>
</dbReference>
<keyword evidence="3" id="KW-0067">ATP-binding</keyword>
<sequence>MRLAGVRKAYRRRGEVLAGVDLELAPASPVVVVGGNGTGKSTLLRIAAGAAAPTVGRVTGRPRVVGFLPGRVPASARMPARAYLRHLAAVHGAPRAAAEREVRTLLDDLGFSGDLDAPVAQLSTGNVQKVGLAQALGCGAGLLVLDEPWSGLDAAAAAALDRRLAAAAARSALLVADHTGRAAALPDAAVFRLAGGVLARETAAPRQVPHTLVELRCPGDPAETLRGLPAVHESWLGPGSVTVRVPADRGDGLLAAALARGCSVLDVRREDRCS</sequence>
<dbReference type="EMBL" id="VFPA01000004">
    <property type="protein sequence ID" value="TQM06167.1"/>
    <property type="molecule type" value="Genomic_DNA"/>
</dbReference>